<sequence length="97" mass="10767">MFVLNYLQPVFHGRKSSYLTHAHPHPLTSSPIPIGAFNQKAKKEPCNSKDIGRLGGYFPSLKTRLLEENTTSVRIFSGYPRDLCNVPMSLAGDVGYS</sequence>
<evidence type="ECO:0000313" key="1">
    <source>
        <dbReference type="EMBL" id="GIY95043.1"/>
    </source>
</evidence>
<accession>A0AAV4XMT0</accession>
<proteinExistence type="predicted"/>
<comment type="caution">
    <text evidence="1">The sequence shown here is derived from an EMBL/GenBank/DDBJ whole genome shotgun (WGS) entry which is preliminary data.</text>
</comment>
<organism evidence="1 2">
    <name type="scientific">Caerostris extrusa</name>
    <name type="common">Bark spider</name>
    <name type="synonym">Caerostris bankana</name>
    <dbReference type="NCBI Taxonomy" id="172846"/>
    <lineage>
        <taxon>Eukaryota</taxon>
        <taxon>Metazoa</taxon>
        <taxon>Ecdysozoa</taxon>
        <taxon>Arthropoda</taxon>
        <taxon>Chelicerata</taxon>
        <taxon>Arachnida</taxon>
        <taxon>Araneae</taxon>
        <taxon>Araneomorphae</taxon>
        <taxon>Entelegynae</taxon>
        <taxon>Araneoidea</taxon>
        <taxon>Araneidae</taxon>
        <taxon>Caerostris</taxon>
    </lineage>
</organism>
<name>A0AAV4XMT0_CAEEX</name>
<gene>
    <name evidence="1" type="ORF">CEXT_340721</name>
</gene>
<protein>
    <submittedName>
        <fullName evidence="1">Uncharacterized protein</fullName>
    </submittedName>
</protein>
<reference evidence="1 2" key="1">
    <citation type="submission" date="2021-06" db="EMBL/GenBank/DDBJ databases">
        <title>Caerostris extrusa draft genome.</title>
        <authorList>
            <person name="Kono N."/>
            <person name="Arakawa K."/>
        </authorList>
    </citation>
    <scope>NUCLEOTIDE SEQUENCE [LARGE SCALE GENOMIC DNA]</scope>
</reference>
<evidence type="ECO:0000313" key="2">
    <source>
        <dbReference type="Proteomes" id="UP001054945"/>
    </source>
</evidence>
<dbReference type="EMBL" id="BPLR01000478">
    <property type="protein sequence ID" value="GIY95043.1"/>
    <property type="molecule type" value="Genomic_DNA"/>
</dbReference>
<keyword evidence="2" id="KW-1185">Reference proteome</keyword>
<dbReference type="Proteomes" id="UP001054945">
    <property type="component" value="Unassembled WGS sequence"/>
</dbReference>
<dbReference type="AlphaFoldDB" id="A0AAV4XMT0"/>